<evidence type="ECO:0000256" key="1">
    <source>
        <dbReference type="PROSITE-ProRule" id="PRU00047"/>
    </source>
</evidence>
<dbReference type="SMART" id="SM00343">
    <property type="entry name" value="ZnF_C2HC"/>
    <property type="match status" value="1"/>
</dbReference>
<evidence type="ECO:0000259" key="3">
    <source>
        <dbReference type="PROSITE" id="PS50158"/>
    </source>
</evidence>
<feature type="compositionally biased region" description="Basic and acidic residues" evidence="2">
    <location>
        <begin position="259"/>
        <end position="272"/>
    </location>
</feature>
<keyword evidence="1" id="KW-0863">Zinc-finger</keyword>
<dbReference type="InterPro" id="IPR001878">
    <property type="entry name" value="Znf_CCHC"/>
</dbReference>
<dbReference type="InterPro" id="IPR036875">
    <property type="entry name" value="Znf_CCHC_sf"/>
</dbReference>
<accession>A0A8D8CVE6</accession>
<dbReference type="GO" id="GO:0008270">
    <property type="term" value="F:zinc ion binding"/>
    <property type="evidence" value="ECO:0007669"/>
    <property type="project" value="UniProtKB-KW"/>
</dbReference>
<feature type="region of interest" description="Disordered" evidence="2">
    <location>
        <begin position="259"/>
        <end position="322"/>
    </location>
</feature>
<evidence type="ECO:0000256" key="2">
    <source>
        <dbReference type="SAM" id="MobiDB-lite"/>
    </source>
</evidence>
<dbReference type="GO" id="GO:0003676">
    <property type="term" value="F:nucleic acid binding"/>
    <property type="evidence" value="ECO:0007669"/>
    <property type="project" value="InterPro"/>
</dbReference>
<dbReference type="Gene3D" id="4.10.60.10">
    <property type="entry name" value="Zinc finger, CCHC-type"/>
    <property type="match status" value="1"/>
</dbReference>
<sequence>MERTQKKNTIGFEFERDGVMPTLKEAISFLVNDLKIKDTEVHSVYLDLTGKTFFVKFIDETTLKEVTLRLKETEPFKYANGKVVQVRVAAADGFFRYVRLFNLPPEVTDSDITKVMAKYGTVRQMIREKLPLELGFDAFSGTRGVHMEVKTEIPPSLFIGHYKCRIFYDGLRNRCFVCRQEGHVKAACPSKASASRATGESGSSSEVQGVTEHVENLIVPLNVAVEDPIVPNGTVPSIEDSNFLKEIAFGEDFEDELGKEYGENESEKEWTTAKKRGRQQKDKQEESGSDSSEPGKSKVSRTPSLLKLQSEYNRKLRSGMPK</sequence>
<organism evidence="4">
    <name type="scientific">Culex pipiens</name>
    <name type="common">House mosquito</name>
    <dbReference type="NCBI Taxonomy" id="7175"/>
    <lineage>
        <taxon>Eukaryota</taxon>
        <taxon>Metazoa</taxon>
        <taxon>Ecdysozoa</taxon>
        <taxon>Arthropoda</taxon>
        <taxon>Hexapoda</taxon>
        <taxon>Insecta</taxon>
        <taxon>Pterygota</taxon>
        <taxon>Neoptera</taxon>
        <taxon>Endopterygota</taxon>
        <taxon>Diptera</taxon>
        <taxon>Nematocera</taxon>
        <taxon>Culicoidea</taxon>
        <taxon>Culicidae</taxon>
        <taxon>Culicinae</taxon>
        <taxon>Culicini</taxon>
        <taxon>Culex</taxon>
        <taxon>Culex</taxon>
    </lineage>
</organism>
<keyword evidence="1" id="KW-0479">Metal-binding</keyword>
<dbReference type="SUPFAM" id="SSF57756">
    <property type="entry name" value="Retrovirus zinc finger-like domains"/>
    <property type="match status" value="1"/>
</dbReference>
<dbReference type="EMBL" id="HBUE01139258">
    <property type="protein sequence ID" value="CAG6499953.1"/>
    <property type="molecule type" value="Transcribed_RNA"/>
</dbReference>
<protein>
    <submittedName>
        <fullName evidence="4">(northern house mosquito) hypothetical protein</fullName>
    </submittedName>
</protein>
<keyword evidence="1" id="KW-0862">Zinc</keyword>
<dbReference type="AlphaFoldDB" id="A0A8D8CVE6"/>
<feature type="domain" description="CCHC-type" evidence="3">
    <location>
        <begin position="174"/>
        <end position="190"/>
    </location>
</feature>
<dbReference type="PROSITE" id="PS50158">
    <property type="entry name" value="ZF_CCHC"/>
    <property type="match status" value="1"/>
</dbReference>
<reference evidence="4" key="1">
    <citation type="submission" date="2021-05" db="EMBL/GenBank/DDBJ databases">
        <authorList>
            <person name="Alioto T."/>
            <person name="Alioto T."/>
            <person name="Gomez Garrido J."/>
        </authorList>
    </citation>
    <scope>NUCLEOTIDE SEQUENCE</scope>
</reference>
<name>A0A8D8CVE6_CULPI</name>
<evidence type="ECO:0000313" key="4">
    <source>
        <dbReference type="EMBL" id="CAG6499953.1"/>
    </source>
</evidence>
<feature type="region of interest" description="Disordered" evidence="2">
    <location>
        <begin position="189"/>
        <end position="209"/>
    </location>
</feature>
<proteinExistence type="predicted"/>